<accession>A0ACB9Z2V7</accession>
<comment type="caution">
    <text evidence="1">The sequence shown here is derived from an EMBL/GenBank/DDBJ whole genome shotgun (WGS) entry which is preliminary data.</text>
</comment>
<evidence type="ECO:0000313" key="2">
    <source>
        <dbReference type="Proteomes" id="UP001497700"/>
    </source>
</evidence>
<dbReference type="EMBL" id="MU393464">
    <property type="protein sequence ID" value="KAI4865973.1"/>
    <property type="molecule type" value="Genomic_DNA"/>
</dbReference>
<protein>
    <submittedName>
        <fullName evidence="1">Cytochrome P450</fullName>
    </submittedName>
</protein>
<dbReference type="Proteomes" id="UP001497700">
    <property type="component" value="Unassembled WGS sequence"/>
</dbReference>
<gene>
    <name evidence="1" type="ORF">F4820DRAFT_271804</name>
</gene>
<evidence type="ECO:0000313" key="1">
    <source>
        <dbReference type="EMBL" id="KAI4865973.1"/>
    </source>
</evidence>
<organism evidence="1 2">
    <name type="scientific">Hypoxylon rubiginosum</name>
    <dbReference type="NCBI Taxonomy" id="110542"/>
    <lineage>
        <taxon>Eukaryota</taxon>
        <taxon>Fungi</taxon>
        <taxon>Dikarya</taxon>
        <taxon>Ascomycota</taxon>
        <taxon>Pezizomycotina</taxon>
        <taxon>Sordariomycetes</taxon>
        <taxon>Xylariomycetidae</taxon>
        <taxon>Xylariales</taxon>
        <taxon>Hypoxylaceae</taxon>
        <taxon>Hypoxylon</taxon>
    </lineage>
</organism>
<name>A0ACB9Z2V7_9PEZI</name>
<proteinExistence type="predicted"/>
<sequence>MTDFKVSEYLEGNVVTTSLLLGLTALFGWWIISEFTSPLRKYPGPLLAKWTNIWRFFLVRTGSYHLHIRKLHQQYGPVLRIGPNHLDLDFPELAKTLYGSDVKWRKTEFYQNNSVVINGKITYTLFSEIDPSKHVNIKRPIVKFFSQGNVLAKEVLVDAVIQNMSKQLEERFENKSCDLGEWIAFCAWDILGNLAFGQSLGYLDKGCDYDGSIGTADKAMDYFAATGQMPWMDHFLDKNPVVHLGAPNLGNITRIATEHMIKRLQSKGPVSPTATPDYLQHFVDMKNAQPDTVTEVDVIVYLLTTLIAGADTTAITIRAIFYYALRVPSAYRKLEEEILSAKLGELAQYKSSRALPYLEAAVREGMRMHPGVCMIMERYVPDSGLTLPDGRYVPAGTAVGLNPYVMGRNKDVWGPDVDRFRPERWLQNEGESDGAYRERLRLYNAADLTFGGGSHVCLGRYIAQLEVYKVVATLIRNFEIELSDPEREWEVVGSWFPRQKGLLCNLKRRA</sequence>
<keyword evidence="2" id="KW-1185">Reference proteome</keyword>
<reference evidence="1 2" key="1">
    <citation type="journal article" date="2022" name="New Phytol.">
        <title>Ecological generalism drives hyperdiversity of secondary metabolite gene clusters in xylarialean endophytes.</title>
        <authorList>
            <person name="Franco M.E.E."/>
            <person name="Wisecaver J.H."/>
            <person name="Arnold A.E."/>
            <person name="Ju Y.M."/>
            <person name="Slot J.C."/>
            <person name="Ahrendt S."/>
            <person name="Moore L.P."/>
            <person name="Eastman K.E."/>
            <person name="Scott K."/>
            <person name="Konkel Z."/>
            <person name="Mondo S.J."/>
            <person name="Kuo A."/>
            <person name="Hayes R.D."/>
            <person name="Haridas S."/>
            <person name="Andreopoulos B."/>
            <person name="Riley R."/>
            <person name="LaButti K."/>
            <person name="Pangilinan J."/>
            <person name="Lipzen A."/>
            <person name="Amirebrahimi M."/>
            <person name="Yan J."/>
            <person name="Adam C."/>
            <person name="Keymanesh K."/>
            <person name="Ng V."/>
            <person name="Louie K."/>
            <person name="Northen T."/>
            <person name="Drula E."/>
            <person name="Henrissat B."/>
            <person name="Hsieh H.M."/>
            <person name="Youens-Clark K."/>
            <person name="Lutzoni F."/>
            <person name="Miadlikowska J."/>
            <person name="Eastwood D.C."/>
            <person name="Hamelin R.C."/>
            <person name="Grigoriev I.V."/>
            <person name="U'Ren J.M."/>
        </authorList>
    </citation>
    <scope>NUCLEOTIDE SEQUENCE [LARGE SCALE GENOMIC DNA]</scope>
    <source>
        <strain evidence="1 2">CBS 119005</strain>
    </source>
</reference>